<dbReference type="GO" id="GO:0035726">
    <property type="term" value="P:common myeloid progenitor cell proliferation"/>
    <property type="evidence" value="ECO:0007669"/>
    <property type="project" value="Ensembl"/>
</dbReference>
<dbReference type="FunFam" id="3.30.470.160:FF:000001">
    <property type="entry name" value="Kinase"/>
    <property type="match status" value="1"/>
</dbReference>
<keyword evidence="2 7" id="KW-0808">Transferase</keyword>
<dbReference type="GO" id="GO:0016020">
    <property type="term" value="C:membrane"/>
    <property type="evidence" value="ECO:0007669"/>
    <property type="project" value="Ensembl"/>
</dbReference>
<feature type="region of interest" description="Disordered" evidence="8">
    <location>
        <begin position="586"/>
        <end position="634"/>
    </location>
</feature>
<protein>
    <recommendedName>
        <fullName evidence="7">Kinase</fullName>
        <ecNumber evidence="7">2.7.-.-</ecNumber>
    </recommendedName>
</protein>
<evidence type="ECO:0000313" key="9">
    <source>
        <dbReference type="Ensembl" id="ENSSTOP00000022303.2"/>
    </source>
</evidence>
<dbReference type="GO" id="GO:0045638">
    <property type="term" value="P:negative regulation of myeloid cell differentiation"/>
    <property type="evidence" value="ECO:0007669"/>
    <property type="project" value="Ensembl"/>
</dbReference>
<dbReference type="GO" id="GO:0045059">
    <property type="term" value="P:positive thymic T cell selection"/>
    <property type="evidence" value="ECO:0007669"/>
    <property type="project" value="Ensembl"/>
</dbReference>
<dbReference type="KEGG" id="iti:101965148"/>
<dbReference type="CTD" id="3707"/>
<keyword evidence="4 7" id="KW-0418">Kinase</keyword>
<organism evidence="9 10">
    <name type="scientific">Ictidomys tridecemlineatus</name>
    <name type="common">Thirteen-lined ground squirrel</name>
    <name type="synonym">Spermophilus tridecemlineatus</name>
    <dbReference type="NCBI Taxonomy" id="43179"/>
    <lineage>
        <taxon>Eukaryota</taxon>
        <taxon>Metazoa</taxon>
        <taxon>Chordata</taxon>
        <taxon>Craniata</taxon>
        <taxon>Vertebrata</taxon>
        <taxon>Euteleostomi</taxon>
        <taxon>Mammalia</taxon>
        <taxon>Eutheria</taxon>
        <taxon>Euarchontoglires</taxon>
        <taxon>Glires</taxon>
        <taxon>Rodentia</taxon>
        <taxon>Sciuromorpha</taxon>
        <taxon>Sciuridae</taxon>
        <taxon>Xerinae</taxon>
        <taxon>Marmotini</taxon>
        <taxon>Ictidomys</taxon>
    </lineage>
</organism>
<dbReference type="SUPFAM" id="SSF56104">
    <property type="entry name" value="SAICAR synthase-like"/>
    <property type="match status" value="1"/>
</dbReference>
<dbReference type="GO" id="GO:0000828">
    <property type="term" value="F:inositol hexakisphosphate kinase activity"/>
    <property type="evidence" value="ECO:0007669"/>
    <property type="project" value="TreeGrafter"/>
</dbReference>
<dbReference type="FunCoup" id="I3ND56">
    <property type="interactions" value="1551"/>
</dbReference>
<dbReference type="GeneTree" id="ENSGT00940000156764"/>
<dbReference type="GO" id="GO:0005856">
    <property type="term" value="C:cytoskeleton"/>
    <property type="evidence" value="ECO:0007669"/>
    <property type="project" value="Ensembl"/>
</dbReference>
<dbReference type="Pfam" id="PF03770">
    <property type="entry name" value="IPK"/>
    <property type="match status" value="1"/>
</dbReference>
<dbReference type="GO" id="GO:0000165">
    <property type="term" value="P:MAPK cascade"/>
    <property type="evidence" value="ECO:0007669"/>
    <property type="project" value="Ensembl"/>
</dbReference>
<sequence length="951" mass="103029">MAVYCYALNSLVIMNSADEVKSGGGPGPSGSETPLPPGRAVLSPGSVFSPGRGASFLFPPAESLSPEEPRSPGSWRSGRRRLNSSSGSGGGSCSSSSSSSVGSPSWAGRLRGDGQQVVAAGTLSPPGPEEAQRKLRILQRELQNVQVNQKVGIFEAHIQAQSCAIQAPRSPRLSRARSPSPSPFRSSSQPPGRVLAQCVPSEERRTKSWGEQYSEASDAHSVRRGGLSLCPSKDKEGVALLPGQATTKGSGAQSAKDSVKMEKGTPASTPCDSFLAMETNKRVASSSGIQSCQTPPEELVGTSLMMNTAVTATASSTGPHRPHDPALVEPACKLGSLHPWEALVERQGQFLGSERSPTPEQSGSLGGEPPGKLGKGNLPCVLPGSREPEVGERPEDATVNAQSSEPSEALSSSRPSGDLGSLGPAETQSEVSVIHERPQLSGRVGEGSSTLGLFGVSCTAQPGTGEVEAGISSGKMLEPLPCWEMAKDLKEQQCLPGDRVDVQPGSSRAWLGPMEKDGLAWTRGTGVQSEGTWESQLQDRDAHPNREWLPQNQEDKPSLGETCSASNIPAIPAVIITDVGAQEDRGLEEVQESPRGNLPLRKLSSSSASSTGFSSSYEDSEEDISSDPERTLDPNSAFLHTLDQQKPKVSKSWRKIKNMVHWSPFVMSFKKKYPWIQLAGHAGSFKEAANGRILKKHCESEQRCLDRLMADVLRPFVPAYHGDVVKDGERYNQMDDLLADFDSPCVMDCKMGIRTYLEEELTKARKKPSLRKDMYQKMIEVDPEAPTEEEKAQRAVTKPRYMQWRETISSTATLGFRIEGIKKEDGSVNRDFKKTKTREQVTEAFREFTKGNRNILIAYRDRLKAIRATLEVSPFFKCHEVIGSSLLFIHDKKEQAKVWMIDFGKTTPLPEGQTLKHDVPWQEGNREDGYLSGLNNLIDILTEMSQGSPLA</sequence>
<evidence type="ECO:0000256" key="7">
    <source>
        <dbReference type="RuleBase" id="RU363090"/>
    </source>
</evidence>
<feature type="region of interest" description="Disordered" evidence="8">
    <location>
        <begin position="165"/>
        <end position="303"/>
    </location>
</feature>
<feature type="compositionally biased region" description="Low complexity" evidence="8">
    <location>
        <begin position="168"/>
        <end position="193"/>
    </location>
</feature>
<evidence type="ECO:0000256" key="5">
    <source>
        <dbReference type="ARBA" id="ARBA00022840"/>
    </source>
</evidence>
<feature type="compositionally biased region" description="Low complexity" evidence="8">
    <location>
        <begin position="93"/>
        <end position="105"/>
    </location>
</feature>
<name>I3ND56_ICTTR</name>
<evidence type="ECO:0000256" key="4">
    <source>
        <dbReference type="ARBA" id="ARBA00022777"/>
    </source>
</evidence>
<feature type="region of interest" description="Disordered" evidence="8">
    <location>
        <begin position="20"/>
        <end position="112"/>
    </location>
</feature>
<dbReference type="GO" id="GO:0032958">
    <property type="term" value="P:inositol phosphate biosynthetic process"/>
    <property type="evidence" value="ECO:0007669"/>
    <property type="project" value="InterPro"/>
</dbReference>
<accession>I3ND56</accession>
<feature type="compositionally biased region" description="Polar residues" evidence="8">
    <location>
        <begin position="244"/>
        <end position="256"/>
    </location>
</feature>
<dbReference type="InterPro" id="IPR038286">
    <property type="entry name" value="IPK_sf"/>
</dbReference>
<dbReference type="PANTHER" id="PTHR12400">
    <property type="entry name" value="INOSITOL POLYPHOSPHATE KINASE"/>
    <property type="match status" value="1"/>
</dbReference>
<evidence type="ECO:0000256" key="2">
    <source>
        <dbReference type="ARBA" id="ARBA00022679"/>
    </source>
</evidence>
<dbReference type="AlphaFoldDB" id="I3ND56"/>
<dbReference type="GeneID" id="101965148"/>
<dbReference type="GO" id="GO:0033030">
    <property type="term" value="P:negative regulation of neutrophil apoptotic process"/>
    <property type="evidence" value="ECO:0007669"/>
    <property type="project" value="Ensembl"/>
</dbReference>
<feature type="region of interest" description="Disordered" evidence="8">
    <location>
        <begin position="349"/>
        <end position="447"/>
    </location>
</feature>
<dbReference type="GO" id="GO:0046638">
    <property type="term" value="P:positive regulation of alpha-beta T cell differentiation"/>
    <property type="evidence" value="ECO:0007669"/>
    <property type="project" value="Ensembl"/>
</dbReference>
<dbReference type="RefSeq" id="XP_005326603.1">
    <property type="nucleotide sequence ID" value="XM_005326546.4"/>
</dbReference>
<dbReference type="InterPro" id="IPR005522">
    <property type="entry name" value="IPK"/>
</dbReference>
<keyword evidence="10" id="KW-1185">Reference proteome</keyword>
<dbReference type="STRING" id="43179.ENSSTOP00000022303"/>
<dbReference type="HOGENOM" id="CLU_017767_4_0_1"/>
<dbReference type="Gene3D" id="3.30.470.160">
    <property type="entry name" value="Inositol polyphosphate kinase"/>
    <property type="match status" value="1"/>
</dbReference>
<feature type="compositionally biased region" description="Polar residues" evidence="8">
    <location>
        <begin position="525"/>
        <end position="536"/>
    </location>
</feature>
<feature type="compositionally biased region" description="Basic and acidic residues" evidence="8">
    <location>
        <begin position="386"/>
        <end position="396"/>
    </location>
</feature>
<dbReference type="GO" id="GO:0046854">
    <property type="term" value="P:phosphatidylinositol phosphate biosynthetic process"/>
    <property type="evidence" value="ECO:0007669"/>
    <property type="project" value="Ensembl"/>
</dbReference>
<comment type="similarity">
    <text evidence="1 7">Belongs to the inositol phosphokinase (IPK) family.</text>
</comment>
<dbReference type="EC" id="2.7.-.-" evidence="7"/>
<dbReference type="GO" id="GO:0002262">
    <property type="term" value="P:myeloid cell homeostasis"/>
    <property type="evidence" value="ECO:0007669"/>
    <property type="project" value="Ensembl"/>
</dbReference>
<evidence type="ECO:0000313" key="10">
    <source>
        <dbReference type="Proteomes" id="UP000005215"/>
    </source>
</evidence>
<evidence type="ECO:0000256" key="1">
    <source>
        <dbReference type="ARBA" id="ARBA00007374"/>
    </source>
</evidence>
<reference evidence="9" key="2">
    <citation type="submission" date="2025-08" db="UniProtKB">
        <authorList>
            <consortium name="Ensembl"/>
        </authorList>
    </citation>
    <scope>IDENTIFICATION</scope>
</reference>
<dbReference type="InParanoid" id="I3ND56"/>
<dbReference type="GO" id="GO:0007166">
    <property type="term" value="P:cell surface receptor signaling pathway"/>
    <property type="evidence" value="ECO:0007669"/>
    <property type="project" value="Ensembl"/>
</dbReference>
<dbReference type="EMBL" id="AGTP01044498">
    <property type="status" value="NOT_ANNOTATED_CDS"/>
    <property type="molecule type" value="Genomic_DNA"/>
</dbReference>
<dbReference type="GO" id="GO:0005829">
    <property type="term" value="C:cytosol"/>
    <property type="evidence" value="ECO:0007669"/>
    <property type="project" value="Ensembl"/>
</dbReference>
<reference evidence="9" key="3">
    <citation type="submission" date="2025-09" db="UniProtKB">
        <authorList>
            <consortium name="Ensembl"/>
        </authorList>
    </citation>
    <scope>IDENTIFICATION</scope>
</reference>
<comment type="catalytic activity">
    <reaction evidence="6">
        <text>1D-myo-inositol 1,4,5-trisphosphate + ATP = 1D-myo-inositol 1,3,4,5-tetrakisphosphate + ADP + H(+)</text>
        <dbReference type="Rhea" id="RHEA:11020"/>
        <dbReference type="ChEBI" id="CHEBI:15378"/>
        <dbReference type="ChEBI" id="CHEBI:30616"/>
        <dbReference type="ChEBI" id="CHEBI:57895"/>
        <dbReference type="ChEBI" id="CHEBI:203600"/>
        <dbReference type="ChEBI" id="CHEBI:456216"/>
        <dbReference type="EC" id="2.7.1.127"/>
    </reaction>
    <physiologicalReaction direction="left-to-right" evidence="6">
        <dbReference type="Rhea" id="RHEA:11021"/>
    </physiologicalReaction>
</comment>
<evidence type="ECO:0000256" key="6">
    <source>
        <dbReference type="ARBA" id="ARBA00051963"/>
    </source>
</evidence>
<reference evidence="10" key="1">
    <citation type="submission" date="2011-11" db="EMBL/GenBank/DDBJ databases">
        <title>The Draft Genome of Spermophilus tridecemlineatus.</title>
        <authorList>
            <consortium name="The Broad Institute Genome Assembly &amp; Analysis Group"/>
            <consortium name="Computational R&amp;D Group"/>
            <consortium name="and Sequencing Platform"/>
            <person name="Di Palma F."/>
            <person name="Alfoldi J."/>
            <person name="Johnson J."/>
            <person name="Berlin A."/>
            <person name="Gnerre S."/>
            <person name="Jaffe D."/>
            <person name="MacCallum I."/>
            <person name="Young S."/>
            <person name="Walker B.J."/>
            <person name="Lindblad-Toh K."/>
        </authorList>
    </citation>
    <scope>NUCLEOTIDE SEQUENCE [LARGE SCALE GENOMIC DNA]</scope>
</reference>
<dbReference type="PANTHER" id="PTHR12400:SF4">
    <property type="entry name" value="INOSITOL-TRISPHOSPHATE 3-KINASE B"/>
    <property type="match status" value="1"/>
</dbReference>
<evidence type="ECO:0000256" key="3">
    <source>
        <dbReference type="ARBA" id="ARBA00022741"/>
    </source>
</evidence>
<feature type="compositionally biased region" description="Low complexity" evidence="8">
    <location>
        <begin position="403"/>
        <end position="416"/>
    </location>
</feature>
<feature type="compositionally biased region" description="Polar residues" evidence="8">
    <location>
        <begin position="282"/>
        <end position="294"/>
    </location>
</feature>
<dbReference type="GO" id="GO:0005783">
    <property type="term" value="C:endoplasmic reticulum"/>
    <property type="evidence" value="ECO:0007669"/>
    <property type="project" value="Ensembl"/>
</dbReference>
<dbReference type="OrthoDB" id="338650at2759"/>
<keyword evidence="3" id="KW-0547">Nucleotide-binding</keyword>
<dbReference type="GO" id="GO:0008440">
    <property type="term" value="F:inositol-1,4,5-trisphosphate 3-kinase activity"/>
    <property type="evidence" value="ECO:0007669"/>
    <property type="project" value="UniProtKB-EC"/>
</dbReference>
<feature type="compositionally biased region" description="Low complexity" evidence="8">
    <location>
        <begin position="604"/>
        <end position="617"/>
    </location>
</feature>
<dbReference type="Ensembl" id="ENSSTOT00000023910.2">
    <property type="protein sequence ID" value="ENSSTOP00000022303.2"/>
    <property type="gene ID" value="ENSSTOG00000019688.2"/>
</dbReference>
<dbReference type="GO" id="GO:0046579">
    <property type="term" value="P:positive regulation of Ras protein signal transduction"/>
    <property type="evidence" value="ECO:0007669"/>
    <property type="project" value="Ensembl"/>
</dbReference>
<feature type="region of interest" description="Disordered" evidence="8">
    <location>
        <begin position="519"/>
        <end position="542"/>
    </location>
</feature>
<gene>
    <name evidence="9" type="primary">ITPKB</name>
</gene>
<dbReference type="eggNOG" id="KOG1621">
    <property type="taxonomic scope" value="Eukaryota"/>
</dbReference>
<keyword evidence="5" id="KW-0067">ATP-binding</keyword>
<dbReference type="GO" id="GO:0005634">
    <property type="term" value="C:nucleus"/>
    <property type="evidence" value="ECO:0007669"/>
    <property type="project" value="Ensembl"/>
</dbReference>
<dbReference type="GO" id="GO:0032957">
    <property type="term" value="P:inositol trisphosphate metabolic process"/>
    <property type="evidence" value="ECO:0007669"/>
    <property type="project" value="Ensembl"/>
</dbReference>
<evidence type="ECO:0000256" key="8">
    <source>
        <dbReference type="SAM" id="MobiDB-lite"/>
    </source>
</evidence>
<proteinExistence type="inferred from homology"/>
<dbReference type="Proteomes" id="UP000005215">
    <property type="component" value="Unassembled WGS sequence"/>
</dbReference>
<dbReference type="GO" id="GO:0005524">
    <property type="term" value="F:ATP binding"/>
    <property type="evidence" value="ECO:0007669"/>
    <property type="project" value="UniProtKB-KW"/>
</dbReference>
<dbReference type="GO" id="GO:0071277">
    <property type="term" value="P:cellular response to calcium ion"/>
    <property type="evidence" value="ECO:0007669"/>
    <property type="project" value="Ensembl"/>
</dbReference>